<dbReference type="InterPro" id="IPR023779">
    <property type="entry name" value="Chromodomain_CS"/>
</dbReference>
<dbReference type="PANTHER" id="PTHR38248">
    <property type="entry name" value="FUNK1 6"/>
    <property type="match status" value="1"/>
</dbReference>
<dbReference type="GO" id="GO:0005634">
    <property type="term" value="C:nucleus"/>
    <property type="evidence" value="ECO:0007669"/>
    <property type="project" value="UniProtKB-SubCell"/>
</dbReference>
<dbReference type="InterPro" id="IPR040976">
    <property type="entry name" value="Pkinase_fungal"/>
</dbReference>
<feature type="region of interest" description="Disordered" evidence="3">
    <location>
        <begin position="542"/>
        <end position="576"/>
    </location>
</feature>
<comment type="subcellular location">
    <subcellularLocation>
        <location evidence="1">Nucleus</location>
    </subcellularLocation>
</comment>
<dbReference type="PROSITE" id="PS50013">
    <property type="entry name" value="CHROMO_2"/>
    <property type="match status" value="1"/>
</dbReference>
<dbReference type="Pfam" id="PF17667">
    <property type="entry name" value="Pkinase_fungal"/>
    <property type="match status" value="2"/>
</dbReference>
<feature type="region of interest" description="Disordered" evidence="3">
    <location>
        <begin position="648"/>
        <end position="680"/>
    </location>
</feature>
<dbReference type="InterPro" id="IPR016197">
    <property type="entry name" value="Chromo-like_dom_sf"/>
</dbReference>
<dbReference type="CDD" id="cd00024">
    <property type="entry name" value="CD_CSD"/>
    <property type="match status" value="1"/>
</dbReference>
<feature type="compositionally biased region" description="Polar residues" evidence="3">
    <location>
        <begin position="548"/>
        <end position="557"/>
    </location>
</feature>
<dbReference type="eggNOG" id="ENOG502SXF9">
    <property type="taxonomic scope" value="Eukaryota"/>
</dbReference>
<organism evidence="5 6">
    <name type="scientific">Fomitopsis schrenkii</name>
    <name type="common">Brown rot fungus</name>
    <dbReference type="NCBI Taxonomy" id="2126942"/>
    <lineage>
        <taxon>Eukaryota</taxon>
        <taxon>Fungi</taxon>
        <taxon>Dikarya</taxon>
        <taxon>Basidiomycota</taxon>
        <taxon>Agaricomycotina</taxon>
        <taxon>Agaricomycetes</taxon>
        <taxon>Polyporales</taxon>
        <taxon>Fomitopsis</taxon>
    </lineage>
</organism>
<evidence type="ECO:0000313" key="5">
    <source>
        <dbReference type="EMBL" id="EPT01867.1"/>
    </source>
</evidence>
<keyword evidence="2" id="KW-0539">Nucleus</keyword>
<dbReference type="GO" id="GO:0006338">
    <property type="term" value="P:chromatin remodeling"/>
    <property type="evidence" value="ECO:0007669"/>
    <property type="project" value="UniProtKB-ARBA"/>
</dbReference>
<proteinExistence type="predicted"/>
<feature type="region of interest" description="Disordered" evidence="3">
    <location>
        <begin position="1"/>
        <end position="28"/>
    </location>
</feature>
<dbReference type="Proteomes" id="UP000015241">
    <property type="component" value="Unassembled WGS sequence"/>
</dbReference>
<evidence type="ECO:0000259" key="4">
    <source>
        <dbReference type="PROSITE" id="PS50013"/>
    </source>
</evidence>
<feature type="domain" description="Chromo" evidence="4">
    <location>
        <begin position="585"/>
        <end position="643"/>
    </location>
</feature>
<evidence type="ECO:0000256" key="2">
    <source>
        <dbReference type="ARBA" id="ARBA00023242"/>
    </source>
</evidence>
<feature type="compositionally biased region" description="Basic and acidic residues" evidence="3">
    <location>
        <begin position="11"/>
        <end position="22"/>
    </location>
</feature>
<dbReference type="OrthoDB" id="2797568at2759"/>
<dbReference type="PROSITE" id="PS00598">
    <property type="entry name" value="CHROMO_1"/>
    <property type="match status" value="1"/>
</dbReference>
<dbReference type="Gene3D" id="1.10.510.10">
    <property type="entry name" value="Transferase(Phosphotransferase) domain 1"/>
    <property type="match status" value="1"/>
</dbReference>
<dbReference type="STRING" id="743788.S8EA51"/>
<evidence type="ECO:0000313" key="6">
    <source>
        <dbReference type="Proteomes" id="UP000015241"/>
    </source>
</evidence>
<dbReference type="PANTHER" id="PTHR38248:SF2">
    <property type="entry name" value="FUNK1 11"/>
    <property type="match status" value="1"/>
</dbReference>
<name>S8EA51_FOMSC</name>
<sequence>MAYATPRVAKQHHENFDAKDGKQSSQRNMDAWKCEIDDKIWQMNMDLDDFLHFFVPSDKALPPSKARDPFNVPVGGQEIDMYEPLCAGLKELVKNFGPAKYLDFHNNAHQEIKFPFQLGEHTHHATKPDIVASLPGLAFDLKLPDRWRHISVVFEAKATEEGDPMVFRSKTHNETLTGLWPIRYRRLALALRYLLYVVAQRPRFPLAALVESRYMAVDGNASWLGDLHHALQQLPVPVRFPLTDALTVDVIKMCAEGLQASLPLSRRYVTKWIPPPPPPPRKCRPSFATCLAMFASGRYSVRLQQTLLVYSAWLPSLQHHTRFLSISVRWSLRGTSLKVCPESLARKSKVVHVKNVALLLFDNFHSSPTLTANRAEGISDSTGRPGLSSAPAFMEAWGASWSGLALCVLSHELGDDEGMDGGSVGHQTCAGFFQAHHHHRWFERDHVRLVSQTVGTPISQFQSTGEMVQALRDAVYGHMLAFEAGIMHRDISEGNVMIANGRGFLHDFDYGFNWKLFLRFLDYEDTEESWEEFVRTERGIPRAAGASDSGSWPQAQVSPGPANEWADTGSSPPPRSVYVHGREEFRLGAILAERMAGRKTEYLVKWAGFRDDENTWEPRKHVENTEALENWEKLTPERREELSQRCLDAGAQPEGPRSPRYGVVDEGLGGAQPSPRDRERRMMECKLRTGTFYFMAVEVLQRKMVIHEARHDLESFYWVLLWLVLRHTRHSEYDYHGRLKDLFDQITEEKCADTKKLWLMRDVEGFEVYDNPPLNSLLEGFAKLCNGNSELEPPLRVPSPVTHRSVLELFDRVLGRSDWPESDRAILFKPEEDVEQVCEARPRSTWASTNQSILSRLSQGGANTATRSSRSLIQDDYPAVLGSNMLPISGGSLTSDADPHTPRTVSS</sequence>
<dbReference type="InterPro" id="IPR023780">
    <property type="entry name" value="Chromo_domain"/>
</dbReference>
<dbReference type="SUPFAM" id="SSF56112">
    <property type="entry name" value="Protein kinase-like (PK-like)"/>
    <property type="match status" value="1"/>
</dbReference>
<dbReference type="InterPro" id="IPR000953">
    <property type="entry name" value="Chromo/chromo_shadow_dom"/>
</dbReference>
<dbReference type="Gene3D" id="2.40.50.40">
    <property type="match status" value="1"/>
</dbReference>
<reference evidence="5 6" key="1">
    <citation type="journal article" date="2012" name="Science">
        <title>The Paleozoic origin of enzymatic lignin decomposition reconstructed from 31 fungal genomes.</title>
        <authorList>
            <person name="Floudas D."/>
            <person name="Binder M."/>
            <person name="Riley R."/>
            <person name="Barry K."/>
            <person name="Blanchette R.A."/>
            <person name="Henrissat B."/>
            <person name="Martinez A.T."/>
            <person name="Otillar R."/>
            <person name="Spatafora J.W."/>
            <person name="Yadav J.S."/>
            <person name="Aerts A."/>
            <person name="Benoit I."/>
            <person name="Boyd A."/>
            <person name="Carlson A."/>
            <person name="Copeland A."/>
            <person name="Coutinho P.M."/>
            <person name="de Vries R.P."/>
            <person name="Ferreira P."/>
            <person name="Findley K."/>
            <person name="Foster B."/>
            <person name="Gaskell J."/>
            <person name="Glotzer D."/>
            <person name="Gorecki P."/>
            <person name="Heitman J."/>
            <person name="Hesse C."/>
            <person name="Hori C."/>
            <person name="Igarashi K."/>
            <person name="Jurgens J.A."/>
            <person name="Kallen N."/>
            <person name="Kersten P."/>
            <person name="Kohler A."/>
            <person name="Kuees U."/>
            <person name="Kumar T.K.A."/>
            <person name="Kuo A."/>
            <person name="LaButti K."/>
            <person name="Larrondo L.F."/>
            <person name="Lindquist E."/>
            <person name="Ling A."/>
            <person name="Lombard V."/>
            <person name="Lucas S."/>
            <person name="Lundell T."/>
            <person name="Martin R."/>
            <person name="McLaughlin D.J."/>
            <person name="Morgenstern I."/>
            <person name="Morin E."/>
            <person name="Murat C."/>
            <person name="Nagy L.G."/>
            <person name="Nolan M."/>
            <person name="Ohm R.A."/>
            <person name="Patyshakuliyeva A."/>
            <person name="Rokas A."/>
            <person name="Ruiz-Duenas F.J."/>
            <person name="Sabat G."/>
            <person name="Salamov A."/>
            <person name="Samejima M."/>
            <person name="Schmutz J."/>
            <person name="Slot J.C."/>
            <person name="St John F."/>
            <person name="Stenlid J."/>
            <person name="Sun H."/>
            <person name="Sun S."/>
            <person name="Syed K."/>
            <person name="Tsang A."/>
            <person name="Wiebenga A."/>
            <person name="Young D."/>
            <person name="Pisabarro A."/>
            <person name="Eastwood D.C."/>
            <person name="Martin F."/>
            <person name="Cullen D."/>
            <person name="Grigoriev I.V."/>
            <person name="Hibbett D.S."/>
        </authorList>
    </citation>
    <scope>NUCLEOTIDE SEQUENCE</scope>
    <source>
        <strain evidence="6">FP-58527</strain>
    </source>
</reference>
<dbReference type="SMART" id="SM00298">
    <property type="entry name" value="CHROMO"/>
    <property type="match status" value="1"/>
</dbReference>
<protein>
    <recommendedName>
        <fullName evidence="4">Chromo domain-containing protein</fullName>
    </recommendedName>
</protein>
<keyword evidence="6" id="KW-1185">Reference proteome</keyword>
<dbReference type="SUPFAM" id="SSF54160">
    <property type="entry name" value="Chromo domain-like"/>
    <property type="match status" value="1"/>
</dbReference>
<dbReference type="InterPro" id="IPR011009">
    <property type="entry name" value="Kinase-like_dom_sf"/>
</dbReference>
<gene>
    <name evidence="5" type="ORF">FOMPIDRAFT_1161088</name>
</gene>
<dbReference type="AlphaFoldDB" id="S8EA51"/>
<evidence type="ECO:0000256" key="1">
    <source>
        <dbReference type="ARBA" id="ARBA00004123"/>
    </source>
</evidence>
<dbReference type="Pfam" id="PF00385">
    <property type="entry name" value="Chromo"/>
    <property type="match status" value="1"/>
</dbReference>
<accession>S8EA51</accession>
<dbReference type="HOGENOM" id="CLU_010865_0_0_1"/>
<dbReference type="InParanoid" id="S8EA51"/>
<evidence type="ECO:0000256" key="3">
    <source>
        <dbReference type="SAM" id="MobiDB-lite"/>
    </source>
</evidence>
<dbReference type="EMBL" id="KE504139">
    <property type="protein sequence ID" value="EPT01867.1"/>
    <property type="molecule type" value="Genomic_DNA"/>
</dbReference>